<dbReference type="PROSITE" id="PS00716">
    <property type="entry name" value="SIGMA70_2"/>
    <property type="match status" value="1"/>
</dbReference>
<keyword evidence="2 5" id="KW-0731">Sigma factor</keyword>
<comment type="function">
    <text evidence="5">Sigma factors are initiation factors that promote the attachment of RNA polymerase to specific initiation sites and are then released.</text>
</comment>
<evidence type="ECO:0000256" key="1">
    <source>
        <dbReference type="ARBA" id="ARBA00023015"/>
    </source>
</evidence>
<feature type="domain" description="RNA polymerase sigma-70" evidence="7">
    <location>
        <begin position="206"/>
        <end position="232"/>
    </location>
</feature>
<protein>
    <recommendedName>
        <fullName evidence="5">RNA polymerase sigma factor</fullName>
    </recommendedName>
</protein>
<evidence type="ECO:0000313" key="8">
    <source>
        <dbReference type="EMBL" id="SEQ66476.1"/>
    </source>
</evidence>
<dbReference type="Pfam" id="PF04545">
    <property type="entry name" value="Sigma70_r4"/>
    <property type="match status" value="1"/>
</dbReference>
<dbReference type="InterPro" id="IPR013324">
    <property type="entry name" value="RNA_pol_sigma_r3/r4-like"/>
</dbReference>
<dbReference type="GO" id="GO:0003677">
    <property type="term" value="F:DNA binding"/>
    <property type="evidence" value="ECO:0007669"/>
    <property type="project" value="UniProtKB-KW"/>
</dbReference>
<sequence length="238" mass="27046">MECLYNQEGLQDEAIDWPRYLQLVRHEALRLQVRLPASVDVDDLIQAGAMGLMNAISRFDAQQGTAFTTYAAQRIRGAMLDELRNLDWAPRRVRRDARNVAAAIAKIEQQTGCNATEKEIISALNVSREEYRTILRETNNSQLFSLDNLYEDHSDAADQFFAAMDDQNPLDSLIDQDLRQQIIAAIALLPEREQQVLSLYYQDELNLKEIGAVLGVGESRVSQIHSQAIKRLSSRLRE</sequence>
<dbReference type="Pfam" id="PF04542">
    <property type="entry name" value="Sigma70_r2"/>
    <property type="match status" value="1"/>
</dbReference>
<dbReference type="Proteomes" id="UP000242515">
    <property type="component" value="Unassembled WGS sequence"/>
</dbReference>
<dbReference type="RefSeq" id="WP_092675035.1">
    <property type="nucleotide sequence ID" value="NZ_FOGC01000005.1"/>
</dbReference>
<dbReference type="NCBIfam" id="TIGR02479">
    <property type="entry name" value="FliA_WhiG"/>
    <property type="match status" value="1"/>
</dbReference>
<keyword evidence="1 5" id="KW-0805">Transcription regulation</keyword>
<dbReference type="PANTHER" id="PTHR30385:SF7">
    <property type="entry name" value="RNA POLYMERASE SIGMA FACTOR FLIA"/>
    <property type="match status" value="1"/>
</dbReference>
<keyword evidence="9" id="KW-1185">Reference proteome</keyword>
<dbReference type="GO" id="GO:0003899">
    <property type="term" value="F:DNA-directed RNA polymerase activity"/>
    <property type="evidence" value="ECO:0007669"/>
    <property type="project" value="InterPro"/>
</dbReference>
<dbReference type="PROSITE" id="PS00715">
    <property type="entry name" value="SIGMA70_1"/>
    <property type="match status" value="1"/>
</dbReference>
<dbReference type="InterPro" id="IPR000943">
    <property type="entry name" value="RNA_pol_sigma70"/>
</dbReference>
<dbReference type="PIRSF" id="PIRSF000770">
    <property type="entry name" value="RNA_pol_sigma-SigE/K"/>
    <property type="match status" value="1"/>
</dbReference>
<reference evidence="9" key="1">
    <citation type="submission" date="2016-10" db="EMBL/GenBank/DDBJ databases">
        <authorList>
            <person name="Varghese N."/>
            <person name="Submissions S."/>
        </authorList>
    </citation>
    <scope>NUCLEOTIDE SEQUENCE [LARGE SCALE GENOMIC DNA]</scope>
    <source>
        <strain evidence="9">8N4</strain>
    </source>
</reference>
<dbReference type="Pfam" id="PF04539">
    <property type="entry name" value="Sigma70_r3"/>
    <property type="match status" value="1"/>
</dbReference>
<evidence type="ECO:0000256" key="5">
    <source>
        <dbReference type="RuleBase" id="RU362124"/>
    </source>
</evidence>
<dbReference type="EMBL" id="FOGC01000005">
    <property type="protein sequence ID" value="SEQ66476.1"/>
    <property type="molecule type" value="Genomic_DNA"/>
</dbReference>
<dbReference type="SUPFAM" id="SSF88946">
    <property type="entry name" value="Sigma2 domain of RNA polymerase sigma factors"/>
    <property type="match status" value="1"/>
</dbReference>
<feature type="domain" description="RNA polymerase sigma-70" evidence="6">
    <location>
        <begin position="43"/>
        <end position="56"/>
    </location>
</feature>
<dbReference type="Gene3D" id="1.20.140.160">
    <property type="match status" value="1"/>
</dbReference>
<dbReference type="STRING" id="988801.SAMN05216522_10590"/>
<dbReference type="InterPro" id="IPR007627">
    <property type="entry name" value="RNA_pol_sigma70_r2"/>
</dbReference>
<evidence type="ECO:0000313" key="9">
    <source>
        <dbReference type="Proteomes" id="UP000242515"/>
    </source>
</evidence>
<evidence type="ECO:0000256" key="2">
    <source>
        <dbReference type="ARBA" id="ARBA00023082"/>
    </source>
</evidence>
<keyword evidence="4 5" id="KW-0804">Transcription</keyword>
<evidence type="ECO:0000259" key="6">
    <source>
        <dbReference type="PROSITE" id="PS00715"/>
    </source>
</evidence>
<keyword evidence="3 5" id="KW-0238">DNA-binding</keyword>
<dbReference type="InterPro" id="IPR012845">
    <property type="entry name" value="RNA_pol_sigma_FliA_WhiG"/>
</dbReference>
<dbReference type="GO" id="GO:0016987">
    <property type="term" value="F:sigma factor activity"/>
    <property type="evidence" value="ECO:0007669"/>
    <property type="project" value="UniProtKB-KW"/>
</dbReference>
<dbReference type="InterPro" id="IPR014284">
    <property type="entry name" value="RNA_pol_sigma-70_dom"/>
</dbReference>
<comment type="similarity">
    <text evidence="5">Belongs to the sigma-70 factor family.</text>
</comment>
<dbReference type="GO" id="GO:0006352">
    <property type="term" value="P:DNA-templated transcription initiation"/>
    <property type="evidence" value="ECO:0007669"/>
    <property type="project" value="InterPro"/>
</dbReference>
<dbReference type="InterPro" id="IPR013325">
    <property type="entry name" value="RNA_pol_sigma_r2"/>
</dbReference>
<evidence type="ECO:0000259" key="7">
    <source>
        <dbReference type="PROSITE" id="PS00716"/>
    </source>
</evidence>
<dbReference type="InterPro" id="IPR007630">
    <property type="entry name" value="RNA_pol_sigma70_r4"/>
</dbReference>
<dbReference type="AlphaFoldDB" id="A0A1H9HVV4"/>
<dbReference type="SUPFAM" id="SSF88659">
    <property type="entry name" value="Sigma3 and sigma4 domains of RNA polymerase sigma factors"/>
    <property type="match status" value="2"/>
</dbReference>
<dbReference type="PRINTS" id="PR00046">
    <property type="entry name" value="SIGMA70FCT"/>
</dbReference>
<organism evidence="8 9">
    <name type="scientific">Rosenbergiella nectarea</name>
    <dbReference type="NCBI Taxonomy" id="988801"/>
    <lineage>
        <taxon>Bacteria</taxon>
        <taxon>Pseudomonadati</taxon>
        <taxon>Pseudomonadota</taxon>
        <taxon>Gammaproteobacteria</taxon>
        <taxon>Enterobacterales</taxon>
        <taxon>Erwiniaceae</taxon>
        <taxon>Rosenbergiella</taxon>
    </lineage>
</organism>
<dbReference type="NCBIfam" id="NF005413">
    <property type="entry name" value="PRK06986.1"/>
    <property type="match status" value="1"/>
</dbReference>
<dbReference type="NCBIfam" id="TIGR02937">
    <property type="entry name" value="sigma70-ECF"/>
    <property type="match status" value="1"/>
</dbReference>
<proteinExistence type="inferred from homology"/>
<evidence type="ECO:0000256" key="4">
    <source>
        <dbReference type="ARBA" id="ARBA00023163"/>
    </source>
</evidence>
<dbReference type="Gene3D" id="1.10.1740.10">
    <property type="match status" value="1"/>
</dbReference>
<gene>
    <name evidence="8" type="ORF">SAMN05216522_10590</name>
</gene>
<dbReference type="FunFam" id="1.10.1740.10:FF:000002">
    <property type="entry name" value="RNA polymerase sigma factor FliA"/>
    <property type="match status" value="1"/>
</dbReference>
<name>A0A1H9HVV4_9GAMM</name>
<dbReference type="InterPro" id="IPR007624">
    <property type="entry name" value="RNA_pol_sigma70_r3"/>
</dbReference>
<dbReference type="PANTHER" id="PTHR30385">
    <property type="entry name" value="SIGMA FACTOR F FLAGELLAR"/>
    <property type="match status" value="1"/>
</dbReference>
<dbReference type="CDD" id="cd06171">
    <property type="entry name" value="Sigma70_r4"/>
    <property type="match status" value="1"/>
</dbReference>
<evidence type="ECO:0000256" key="3">
    <source>
        <dbReference type="ARBA" id="ARBA00023125"/>
    </source>
</evidence>
<accession>A0A1H9HVV4</accession>
<dbReference type="OrthoDB" id="9799825at2"/>